<dbReference type="Proteomes" id="UP000325780">
    <property type="component" value="Unassembled WGS sequence"/>
</dbReference>
<proteinExistence type="predicted"/>
<name>A0A5N6U536_ASPAV</name>
<organism evidence="1 2">
    <name type="scientific">Aspergillus avenaceus</name>
    <dbReference type="NCBI Taxonomy" id="36643"/>
    <lineage>
        <taxon>Eukaryota</taxon>
        <taxon>Fungi</taxon>
        <taxon>Dikarya</taxon>
        <taxon>Ascomycota</taxon>
        <taxon>Pezizomycotina</taxon>
        <taxon>Eurotiomycetes</taxon>
        <taxon>Eurotiomycetidae</taxon>
        <taxon>Eurotiales</taxon>
        <taxon>Aspergillaceae</taxon>
        <taxon>Aspergillus</taxon>
        <taxon>Aspergillus subgen. Circumdati</taxon>
    </lineage>
</organism>
<gene>
    <name evidence="1" type="ORF">BDV25DRAFT_127188</name>
</gene>
<evidence type="ECO:0000313" key="1">
    <source>
        <dbReference type="EMBL" id="KAE8153529.1"/>
    </source>
</evidence>
<keyword evidence="2" id="KW-1185">Reference proteome</keyword>
<reference evidence="1 2" key="1">
    <citation type="submission" date="2019-04" db="EMBL/GenBank/DDBJ databases">
        <title>Friends and foes A comparative genomics study of 23 Aspergillus species from section Flavi.</title>
        <authorList>
            <consortium name="DOE Joint Genome Institute"/>
            <person name="Kjaerbolling I."/>
            <person name="Vesth T."/>
            <person name="Frisvad J.C."/>
            <person name="Nybo J.L."/>
            <person name="Theobald S."/>
            <person name="Kildgaard S."/>
            <person name="Isbrandt T."/>
            <person name="Kuo A."/>
            <person name="Sato A."/>
            <person name="Lyhne E.K."/>
            <person name="Kogle M.E."/>
            <person name="Wiebenga A."/>
            <person name="Kun R.S."/>
            <person name="Lubbers R.J."/>
            <person name="Makela M.R."/>
            <person name="Barry K."/>
            <person name="Chovatia M."/>
            <person name="Clum A."/>
            <person name="Daum C."/>
            <person name="Haridas S."/>
            <person name="He G."/>
            <person name="LaButti K."/>
            <person name="Lipzen A."/>
            <person name="Mondo S."/>
            <person name="Riley R."/>
            <person name="Salamov A."/>
            <person name="Simmons B.A."/>
            <person name="Magnuson J.K."/>
            <person name="Henrissat B."/>
            <person name="Mortensen U.H."/>
            <person name="Larsen T.O."/>
            <person name="Devries R.P."/>
            <person name="Grigoriev I.V."/>
            <person name="Machida M."/>
            <person name="Baker S.E."/>
            <person name="Andersen M.R."/>
        </authorList>
    </citation>
    <scope>NUCLEOTIDE SEQUENCE [LARGE SCALE GENOMIC DNA]</scope>
    <source>
        <strain evidence="1 2">IBT 18842</strain>
    </source>
</reference>
<evidence type="ECO:0000313" key="2">
    <source>
        <dbReference type="Proteomes" id="UP000325780"/>
    </source>
</evidence>
<dbReference type="EMBL" id="ML742038">
    <property type="protein sequence ID" value="KAE8153529.1"/>
    <property type="molecule type" value="Genomic_DNA"/>
</dbReference>
<sequence>MADTQTLLDYLSVAPPSLPTGETNRTPNTTNEQYNWMQIRSIGVWPEFNYAQILQQYGHVLQAQINREPMPDSPPQEIRTEPMFANRFATYVDNRLRRALRTGFRELTHQLDTLRLTPLTVDLGDAAQIIDNFRPDLAFSRWAVSWKWDSSWATSEIFTLRREYLQVLSQVNFYMKQHSARYGFVITDTELVPIKRLDANGNLLLAQPVQWDTAGPGRLTILLGLWYLGMLGAADEEWQLI</sequence>
<accession>A0A5N6U536</accession>
<dbReference type="OrthoDB" id="4367324at2759"/>
<protein>
    <submittedName>
        <fullName evidence="1">Uncharacterized protein</fullName>
    </submittedName>
</protein>
<dbReference type="AlphaFoldDB" id="A0A5N6U536"/>